<dbReference type="InterPro" id="IPR036236">
    <property type="entry name" value="Znf_C2H2_sf"/>
</dbReference>
<dbReference type="PANTHER" id="PTHR24404">
    <property type="entry name" value="ZINC FINGER PROTEIN"/>
    <property type="match status" value="1"/>
</dbReference>
<keyword evidence="2" id="KW-0479">Metal-binding</keyword>
<evidence type="ECO:0000256" key="1">
    <source>
        <dbReference type="ARBA" id="ARBA00004123"/>
    </source>
</evidence>
<evidence type="ECO:0000313" key="11">
    <source>
        <dbReference type="EMBL" id="CAI5439043.1"/>
    </source>
</evidence>
<reference evidence="11" key="1">
    <citation type="submission" date="2022-11" db="EMBL/GenBank/DDBJ databases">
        <authorList>
            <person name="Kikuchi T."/>
        </authorList>
    </citation>
    <scope>NUCLEOTIDE SEQUENCE</scope>
    <source>
        <strain evidence="11">PS1010</strain>
    </source>
</reference>
<evidence type="ECO:0000256" key="8">
    <source>
        <dbReference type="PROSITE-ProRule" id="PRU00042"/>
    </source>
</evidence>
<evidence type="ECO:0000256" key="5">
    <source>
        <dbReference type="ARBA" id="ARBA00022833"/>
    </source>
</evidence>
<evidence type="ECO:0000259" key="10">
    <source>
        <dbReference type="PROSITE" id="PS50157"/>
    </source>
</evidence>
<dbReference type="SMART" id="SM00355">
    <property type="entry name" value="ZnF_C2H2"/>
    <property type="match status" value="3"/>
</dbReference>
<dbReference type="EMBL" id="CANHGI010000001">
    <property type="protein sequence ID" value="CAI5439043.1"/>
    <property type="molecule type" value="Genomic_DNA"/>
</dbReference>
<evidence type="ECO:0000256" key="2">
    <source>
        <dbReference type="ARBA" id="ARBA00022723"/>
    </source>
</evidence>
<name>A0A9P1MW55_9PELO</name>
<proteinExistence type="predicted"/>
<dbReference type="PANTHER" id="PTHR24404:SF106">
    <property type="entry name" value="C2H2-TYPE DOMAIN-CONTAINING PROTEIN"/>
    <property type="match status" value="1"/>
</dbReference>
<keyword evidence="12" id="KW-1185">Reference proteome</keyword>
<dbReference type="SUPFAM" id="SSF57667">
    <property type="entry name" value="beta-beta-alpha zinc fingers"/>
    <property type="match status" value="1"/>
</dbReference>
<dbReference type="InterPro" id="IPR050589">
    <property type="entry name" value="Ikaros_C2H2-ZF"/>
</dbReference>
<comment type="subcellular location">
    <subcellularLocation>
        <location evidence="1">Nucleus</location>
    </subcellularLocation>
</comment>
<keyword evidence="5" id="KW-0862">Zinc</keyword>
<evidence type="ECO:0000256" key="6">
    <source>
        <dbReference type="ARBA" id="ARBA00023125"/>
    </source>
</evidence>
<dbReference type="PROSITE" id="PS00028">
    <property type="entry name" value="ZINC_FINGER_C2H2_1"/>
    <property type="match status" value="3"/>
</dbReference>
<dbReference type="Pfam" id="PF00096">
    <property type="entry name" value="zf-C2H2"/>
    <property type="match status" value="1"/>
</dbReference>
<dbReference type="Gene3D" id="3.30.160.60">
    <property type="entry name" value="Classic Zinc Finger"/>
    <property type="match status" value="2"/>
</dbReference>
<dbReference type="InterPro" id="IPR013087">
    <property type="entry name" value="Znf_C2H2_type"/>
</dbReference>
<feature type="domain" description="C2H2-type" evidence="10">
    <location>
        <begin position="218"/>
        <end position="241"/>
    </location>
</feature>
<dbReference type="GO" id="GO:0006357">
    <property type="term" value="P:regulation of transcription by RNA polymerase II"/>
    <property type="evidence" value="ECO:0007669"/>
    <property type="project" value="TreeGrafter"/>
</dbReference>
<evidence type="ECO:0000256" key="4">
    <source>
        <dbReference type="ARBA" id="ARBA00022771"/>
    </source>
</evidence>
<keyword evidence="4 8" id="KW-0863">Zinc-finger</keyword>
<dbReference type="GO" id="GO:0000978">
    <property type="term" value="F:RNA polymerase II cis-regulatory region sequence-specific DNA binding"/>
    <property type="evidence" value="ECO:0007669"/>
    <property type="project" value="TreeGrafter"/>
</dbReference>
<dbReference type="GO" id="GO:0003700">
    <property type="term" value="F:DNA-binding transcription factor activity"/>
    <property type="evidence" value="ECO:0007669"/>
    <property type="project" value="TreeGrafter"/>
</dbReference>
<organism evidence="11 12">
    <name type="scientific">Caenorhabditis angaria</name>
    <dbReference type="NCBI Taxonomy" id="860376"/>
    <lineage>
        <taxon>Eukaryota</taxon>
        <taxon>Metazoa</taxon>
        <taxon>Ecdysozoa</taxon>
        <taxon>Nematoda</taxon>
        <taxon>Chromadorea</taxon>
        <taxon>Rhabditida</taxon>
        <taxon>Rhabditina</taxon>
        <taxon>Rhabditomorpha</taxon>
        <taxon>Rhabditoidea</taxon>
        <taxon>Rhabditidae</taxon>
        <taxon>Peloderinae</taxon>
        <taxon>Caenorhabditis</taxon>
    </lineage>
</organism>
<evidence type="ECO:0000313" key="12">
    <source>
        <dbReference type="Proteomes" id="UP001152747"/>
    </source>
</evidence>
<feature type="region of interest" description="Disordered" evidence="9">
    <location>
        <begin position="94"/>
        <end position="113"/>
    </location>
</feature>
<keyword evidence="6" id="KW-0238">DNA-binding</keyword>
<comment type="caution">
    <text evidence="11">The sequence shown here is derived from an EMBL/GenBank/DDBJ whole genome shotgun (WGS) entry which is preliminary data.</text>
</comment>
<dbReference type="AlphaFoldDB" id="A0A9P1MW55"/>
<dbReference type="PROSITE" id="PS50157">
    <property type="entry name" value="ZINC_FINGER_C2H2_2"/>
    <property type="match status" value="2"/>
</dbReference>
<evidence type="ECO:0000256" key="9">
    <source>
        <dbReference type="SAM" id="MobiDB-lite"/>
    </source>
</evidence>
<sequence length="241" mass="28138">MSSFDDFSIVFGYLERCETRQITRKICAEELEHETVACECFEDQRIDEKENIIPEKLDYYLVQPDGKMTNELKRDNLPVPTIFVADLNSSKRQVTKTGGSKKRKTSVLKETEGAKKRREIKKKLFNDLGIHRSNCGIDDKAKQREDSMKRKVTETIVTTYCALCEQNFSSPKMLLLHNTKVHETPSLECHLCMKRFDQTITFNRHMKTHYGPNAQYLVQCEFCDRKFKDKDSLTTHIEVTH</sequence>
<keyword evidence="3" id="KW-0677">Repeat</keyword>
<dbReference type="GO" id="GO:0005634">
    <property type="term" value="C:nucleus"/>
    <property type="evidence" value="ECO:0007669"/>
    <property type="project" value="UniProtKB-SubCell"/>
</dbReference>
<dbReference type="OrthoDB" id="10039931at2759"/>
<dbReference type="GO" id="GO:0008270">
    <property type="term" value="F:zinc ion binding"/>
    <property type="evidence" value="ECO:0007669"/>
    <property type="project" value="UniProtKB-KW"/>
</dbReference>
<gene>
    <name evidence="11" type="ORF">CAMP_LOCUS1680</name>
</gene>
<feature type="domain" description="C2H2-type" evidence="10">
    <location>
        <begin position="187"/>
        <end position="214"/>
    </location>
</feature>
<evidence type="ECO:0000256" key="3">
    <source>
        <dbReference type="ARBA" id="ARBA00022737"/>
    </source>
</evidence>
<dbReference type="Proteomes" id="UP001152747">
    <property type="component" value="Unassembled WGS sequence"/>
</dbReference>
<protein>
    <recommendedName>
        <fullName evidence="10">C2H2-type domain-containing protein</fullName>
    </recommendedName>
</protein>
<evidence type="ECO:0000256" key="7">
    <source>
        <dbReference type="ARBA" id="ARBA00023242"/>
    </source>
</evidence>
<accession>A0A9P1MW55</accession>
<keyword evidence="7" id="KW-0539">Nucleus</keyword>